<organism evidence="1 2">
    <name type="scientific">Marinicauda salina</name>
    <dbReference type="NCBI Taxonomy" id="2135793"/>
    <lineage>
        <taxon>Bacteria</taxon>
        <taxon>Pseudomonadati</taxon>
        <taxon>Pseudomonadota</taxon>
        <taxon>Alphaproteobacteria</taxon>
        <taxon>Maricaulales</taxon>
        <taxon>Maricaulaceae</taxon>
        <taxon>Marinicauda</taxon>
    </lineage>
</organism>
<dbReference type="EMBL" id="QEXV01000005">
    <property type="protein sequence ID" value="PWE16860.1"/>
    <property type="molecule type" value="Genomic_DNA"/>
</dbReference>
<dbReference type="AlphaFoldDB" id="A0A2U2BS83"/>
<dbReference type="OrthoDB" id="9790745at2"/>
<evidence type="ECO:0008006" key="3">
    <source>
        <dbReference type="Google" id="ProtNLM"/>
    </source>
</evidence>
<protein>
    <recommendedName>
        <fullName evidence="3">DUF488 family protein</fullName>
    </recommendedName>
</protein>
<comment type="caution">
    <text evidence="1">The sequence shown here is derived from an EMBL/GenBank/DDBJ whole genome shotgun (WGS) entry which is preliminary data.</text>
</comment>
<proteinExistence type="predicted"/>
<dbReference type="RefSeq" id="WP_109253583.1">
    <property type="nucleotide sequence ID" value="NZ_QEXV01000005.1"/>
</dbReference>
<dbReference type="Pfam" id="PF22752">
    <property type="entry name" value="DUF488-N3i"/>
    <property type="match status" value="1"/>
</dbReference>
<keyword evidence="2" id="KW-1185">Reference proteome</keyword>
<dbReference type="PANTHER" id="PTHR36849">
    <property type="entry name" value="CYTOPLASMIC PROTEIN-RELATED"/>
    <property type="match status" value="1"/>
</dbReference>
<evidence type="ECO:0000313" key="2">
    <source>
        <dbReference type="Proteomes" id="UP000245168"/>
    </source>
</evidence>
<dbReference type="PANTHER" id="PTHR36849:SF1">
    <property type="entry name" value="CYTOPLASMIC PROTEIN"/>
    <property type="match status" value="1"/>
</dbReference>
<gene>
    <name evidence="1" type="ORF">DDZ18_11770</name>
</gene>
<sequence>MSDIRTKRIYAPADASDGTRVLVDRLWPRGISKAKAGVDHWLRDVAPSDDLRKRVHAGEMSFEDFVAAYARELESEPARGALAELRDLAQDGTVTLLFAARDEERNNAAALKRLLEDG</sequence>
<name>A0A2U2BS83_9PROT</name>
<reference evidence="2" key="1">
    <citation type="submission" date="2018-05" db="EMBL/GenBank/DDBJ databases">
        <authorList>
            <person name="Liu B.-T."/>
        </authorList>
    </citation>
    <scope>NUCLEOTIDE SEQUENCE [LARGE SCALE GENOMIC DNA]</scope>
    <source>
        <strain evidence="2">WD6-1</strain>
    </source>
</reference>
<accession>A0A2U2BS83</accession>
<dbReference type="InterPro" id="IPR052552">
    <property type="entry name" value="YeaO-like"/>
</dbReference>
<evidence type="ECO:0000313" key="1">
    <source>
        <dbReference type="EMBL" id="PWE16860.1"/>
    </source>
</evidence>
<dbReference type="Proteomes" id="UP000245168">
    <property type="component" value="Unassembled WGS sequence"/>
</dbReference>